<dbReference type="RefSeq" id="WP_126638640.1">
    <property type="nucleotide sequence ID" value="NZ_BIFH01000021.1"/>
</dbReference>
<dbReference type="InterPro" id="IPR044492">
    <property type="entry name" value="P_typ_ATPase_HD_dom"/>
</dbReference>
<keyword evidence="12" id="KW-1003">Cell membrane</keyword>
<name>A0A401YPT4_9ACTN</name>
<evidence type="ECO:0000256" key="12">
    <source>
        <dbReference type="RuleBase" id="RU362081"/>
    </source>
</evidence>
<dbReference type="PANTHER" id="PTHR43520:SF8">
    <property type="entry name" value="P-TYPE CU(+) TRANSPORTER"/>
    <property type="match status" value="1"/>
</dbReference>
<feature type="domain" description="HMA" evidence="13">
    <location>
        <begin position="14"/>
        <end position="78"/>
    </location>
</feature>
<dbReference type="EMBL" id="BIFH01000021">
    <property type="protein sequence ID" value="GCD96600.1"/>
    <property type="molecule type" value="Genomic_DNA"/>
</dbReference>
<evidence type="ECO:0000313" key="14">
    <source>
        <dbReference type="EMBL" id="GCD96600.1"/>
    </source>
</evidence>
<dbReference type="InterPro" id="IPR036163">
    <property type="entry name" value="HMA_dom_sf"/>
</dbReference>
<dbReference type="FunFam" id="3.30.70.100:FF:000005">
    <property type="entry name" value="Copper-exporting P-type ATPase A"/>
    <property type="match status" value="1"/>
</dbReference>
<dbReference type="PROSITE" id="PS01047">
    <property type="entry name" value="HMA_1"/>
    <property type="match status" value="1"/>
</dbReference>
<evidence type="ECO:0000259" key="13">
    <source>
        <dbReference type="PROSITE" id="PS50846"/>
    </source>
</evidence>
<evidence type="ECO:0000256" key="3">
    <source>
        <dbReference type="ARBA" id="ARBA00022692"/>
    </source>
</evidence>
<dbReference type="Gene3D" id="3.40.50.1000">
    <property type="entry name" value="HAD superfamily/HAD-like"/>
    <property type="match status" value="1"/>
</dbReference>
<accession>A0A401YPT4</accession>
<evidence type="ECO:0000313" key="15">
    <source>
        <dbReference type="Proteomes" id="UP000286931"/>
    </source>
</evidence>
<organism evidence="14 15">
    <name type="scientific">Embleya hyalina</name>
    <dbReference type="NCBI Taxonomy" id="516124"/>
    <lineage>
        <taxon>Bacteria</taxon>
        <taxon>Bacillati</taxon>
        <taxon>Actinomycetota</taxon>
        <taxon>Actinomycetes</taxon>
        <taxon>Kitasatosporales</taxon>
        <taxon>Streptomycetaceae</taxon>
        <taxon>Embleya</taxon>
    </lineage>
</organism>
<evidence type="ECO:0000256" key="11">
    <source>
        <dbReference type="ARBA" id="ARBA00074171"/>
    </source>
</evidence>
<dbReference type="OrthoDB" id="7059309at2"/>
<evidence type="ECO:0000256" key="7">
    <source>
        <dbReference type="ARBA" id="ARBA00022967"/>
    </source>
</evidence>
<dbReference type="SUPFAM" id="SSF56784">
    <property type="entry name" value="HAD-like"/>
    <property type="match status" value="1"/>
</dbReference>
<evidence type="ECO:0000256" key="2">
    <source>
        <dbReference type="ARBA" id="ARBA00006024"/>
    </source>
</evidence>
<keyword evidence="4 12" id="KW-0479">Metal-binding</keyword>
<dbReference type="InterPro" id="IPR018303">
    <property type="entry name" value="ATPase_P-typ_P_site"/>
</dbReference>
<gene>
    <name evidence="14" type="ORF">EHYA_04287</name>
</gene>
<evidence type="ECO:0000256" key="8">
    <source>
        <dbReference type="ARBA" id="ARBA00022989"/>
    </source>
</evidence>
<dbReference type="InterPro" id="IPR023214">
    <property type="entry name" value="HAD_sf"/>
</dbReference>
<dbReference type="InterPro" id="IPR017969">
    <property type="entry name" value="Heavy-metal-associated_CS"/>
</dbReference>
<dbReference type="GO" id="GO:0055070">
    <property type="term" value="P:copper ion homeostasis"/>
    <property type="evidence" value="ECO:0007669"/>
    <property type="project" value="TreeGrafter"/>
</dbReference>
<dbReference type="GO" id="GO:0005524">
    <property type="term" value="F:ATP binding"/>
    <property type="evidence" value="ECO:0007669"/>
    <property type="project" value="UniProtKB-UniRule"/>
</dbReference>
<dbReference type="Gene3D" id="3.30.70.100">
    <property type="match status" value="1"/>
</dbReference>
<keyword evidence="3 12" id="KW-0812">Transmembrane</keyword>
<dbReference type="NCBIfam" id="TIGR01525">
    <property type="entry name" value="ATPase-IB_hvy"/>
    <property type="match status" value="1"/>
</dbReference>
<evidence type="ECO:0000256" key="6">
    <source>
        <dbReference type="ARBA" id="ARBA00022840"/>
    </source>
</evidence>
<dbReference type="Pfam" id="PF00122">
    <property type="entry name" value="E1-E2_ATPase"/>
    <property type="match status" value="1"/>
</dbReference>
<dbReference type="PRINTS" id="PR00119">
    <property type="entry name" value="CATATPASE"/>
</dbReference>
<dbReference type="InterPro" id="IPR023299">
    <property type="entry name" value="ATPase_P-typ_cyto_dom_N"/>
</dbReference>
<protein>
    <recommendedName>
        <fullName evidence="11">Cation-transporting P-type ATPase B</fullName>
    </recommendedName>
</protein>
<feature type="transmembrane region" description="Helical" evidence="12">
    <location>
        <begin position="711"/>
        <end position="727"/>
    </location>
</feature>
<feature type="transmembrane region" description="Helical" evidence="12">
    <location>
        <begin position="392"/>
        <end position="415"/>
    </location>
</feature>
<dbReference type="InterPro" id="IPR008250">
    <property type="entry name" value="ATPase_P-typ_transduc_dom_A_sf"/>
</dbReference>
<comment type="caution">
    <text evidence="14">The sequence shown here is derived from an EMBL/GenBank/DDBJ whole genome shotgun (WGS) entry which is preliminary data.</text>
</comment>
<dbReference type="GO" id="GO:0043682">
    <property type="term" value="F:P-type divalent copper transporter activity"/>
    <property type="evidence" value="ECO:0007669"/>
    <property type="project" value="TreeGrafter"/>
</dbReference>
<dbReference type="GO" id="GO:0005886">
    <property type="term" value="C:plasma membrane"/>
    <property type="evidence" value="ECO:0007669"/>
    <property type="project" value="UniProtKB-SubCell"/>
</dbReference>
<dbReference type="CDD" id="cd00371">
    <property type="entry name" value="HMA"/>
    <property type="match status" value="1"/>
</dbReference>
<dbReference type="SFLD" id="SFLDS00003">
    <property type="entry name" value="Haloacid_Dehalogenase"/>
    <property type="match status" value="1"/>
</dbReference>
<dbReference type="SUPFAM" id="SSF55008">
    <property type="entry name" value="HMA, heavy metal-associated domain"/>
    <property type="match status" value="1"/>
</dbReference>
<dbReference type="InterPro" id="IPR001757">
    <property type="entry name" value="P_typ_ATPase"/>
</dbReference>
<dbReference type="Proteomes" id="UP000286931">
    <property type="component" value="Unassembled WGS sequence"/>
</dbReference>
<evidence type="ECO:0000256" key="1">
    <source>
        <dbReference type="ARBA" id="ARBA00004651"/>
    </source>
</evidence>
<dbReference type="CDD" id="cd02094">
    <property type="entry name" value="P-type_ATPase_Cu-like"/>
    <property type="match status" value="1"/>
</dbReference>
<dbReference type="GO" id="GO:0016887">
    <property type="term" value="F:ATP hydrolysis activity"/>
    <property type="evidence" value="ECO:0007669"/>
    <property type="project" value="InterPro"/>
</dbReference>
<keyword evidence="8 12" id="KW-1133">Transmembrane helix</keyword>
<dbReference type="InterPro" id="IPR023298">
    <property type="entry name" value="ATPase_P-typ_TM_dom_sf"/>
</dbReference>
<dbReference type="SFLD" id="SFLDG00002">
    <property type="entry name" value="C1.7:_P-type_atpase_like"/>
    <property type="match status" value="1"/>
</dbReference>
<dbReference type="AlphaFoldDB" id="A0A401YPT4"/>
<feature type="transmembrane region" description="Helical" evidence="12">
    <location>
        <begin position="134"/>
        <end position="151"/>
    </location>
</feature>
<comment type="catalytic activity">
    <reaction evidence="10">
        <text>ATP + H2O = ADP + phosphate + H(+)</text>
        <dbReference type="Rhea" id="RHEA:13065"/>
        <dbReference type="ChEBI" id="CHEBI:15377"/>
        <dbReference type="ChEBI" id="CHEBI:15378"/>
        <dbReference type="ChEBI" id="CHEBI:30616"/>
        <dbReference type="ChEBI" id="CHEBI:43474"/>
        <dbReference type="ChEBI" id="CHEBI:456216"/>
    </reaction>
</comment>
<dbReference type="GO" id="GO:0005507">
    <property type="term" value="F:copper ion binding"/>
    <property type="evidence" value="ECO:0007669"/>
    <property type="project" value="TreeGrafter"/>
</dbReference>
<evidence type="ECO:0000256" key="5">
    <source>
        <dbReference type="ARBA" id="ARBA00022741"/>
    </source>
</evidence>
<evidence type="ECO:0000256" key="10">
    <source>
        <dbReference type="ARBA" id="ARBA00049360"/>
    </source>
</evidence>
<dbReference type="SUPFAM" id="SSF81653">
    <property type="entry name" value="Calcium ATPase, transduction domain A"/>
    <property type="match status" value="1"/>
</dbReference>
<proteinExistence type="inferred from homology"/>
<dbReference type="InterPro" id="IPR006121">
    <property type="entry name" value="HMA_dom"/>
</dbReference>
<dbReference type="InterPro" id="IPR027256">
    <property type="entry name" value="P-typ_ATPase_IB"/>
</dbReference>
<dbReference type="PANTHER" id="PTHR43520">
    <property type="entry name" value="ATP7, ISOFORM B"/>
    <property type="match status" value="1"/>
</dbReference>
<keyword evidence="5 12" id="KW-0547">Nucleotide-binding</keyword>
<keyword evidence="6 12" id="KW-0067">ATP-binding</keyword>
<comment type="similarity">
    <text evidence="2 12">Belongs to the cation transport ATPase (P-type) (TC 3.A.3) family. Type IB subfamily.</text>
</comment>
<feature type="transmembrane region" description="Helical" evidence="12">
    <location>
        <begin position="212"/>
        <end position="232"/>
    </location>
</feature>
<dbReference type="FunFam" id="2.70.150.10:FF:000002">
    <property type="entry name" value="Copper-transporting ATPase 1, putative"/>
    <property type="match status" value="1"/>
</dbReference>
<dbReference type="Pfam" id="PF00702">
    <property type="entry name" value="Hydrolase"/>
    <property type="match status" value="1"/>
</dbReference>
<keyword evidence="9 12" id="KW-0472">Membrane</keyword>
<dbReference type="SUPFAM" id="SSF81665">
    <property type="entry name" value="Calcium ATPase, transmembrane domain M"/>
    <property type="match status" value="1"/>
</dbReference>
<dbReference type="Gene3D" id="3.40.1110.10">
    <property type="entry name" value="Calcium-transporting ATPase, cytoplasmic domain N"/>
    <property type="match status" value="1"/>
</dbReference>
<comment type="subcellular location">
    <subcellularLocation>
        <location evidence="1">Cell membrane</location>
        <topology evidence="1">Multi-pass membrane protein</topology>
    </subcellularLocation>
</comment>
<dbReference type="NCBIfam" id="TIGR01494">
    <property type="entry name" value="ATPase_P-type"/>
    <property type="match status" value="1"/>
</dbReference>
<dbReference type="PROSITE" id="PS50846">
    <property type="entry name" value="HMA_2"/>
    <property type="match status" value="1"/>
</dbReference>
<dbReference type="SFLD" id="SFLDF00027">
    <property type="entry name" value="p-type_atpase"/>
    <property type="match status" value="1"/>
</dbReference>
<feature type="transmembrane region" description="Helical" evidence="12">
    <location>
        <begin position="733"/>
        <end position="751"/>
    </location>
</feature>
<dbReference type="Gene3D" id="2.70.150.10">
    <property type="entry name" value="Calcium-transporting ATPase, cytoplasmic transduction domain A"/>
    <property type="match status" value="1"/>
</dbReference>
<evidence type="ECO:0000256" key="4">
    <source>
        <dbReference type="ARBA" id="ARBA00022723"/>
    </source>
</evidence>
<dbReference type="NCBIfam" id="TIGR01511">
    <property type="entry name" value="ATPase-IB1_Cu"/>
    <property type="match status" value="1"/>
</dbReference>
<dbReference type="Pfam" id="PF00403">
    <property type="entry name" value="HMA"/>
    <property type="match status" value="1"/>
</dbReference>
<feature type="transmembrane region" description="Helical" evidence="12">
    <location>
        <begin position="366"/>
        <end position="386"/>
    </location>
</feature>
<evidence type="ECO:0000256" key="9">
    <source>
        <dbReference type="ARBA" id="ARBA00023136"/>
    </source>
</evidence>
<keyword evidence="15" id="KW-1185">Reference proteome</keyword>
<reference evidence="14 15" key="1">
    <citation type="submission" date="2018-12" db="EMBL/GenBank/DDBJ databases">
        <title>Draft genome sequence of Embleya hyalina NBRC 13850T.</title>
        <authorList>
            <person name="Komaki H."/>
            <person name="Hosoyama A."/>
            <person name="Kimura A."/>
            <person name="Ichikawa N."/>
            <person name="Tamura T."/>
        </authorList>
    </citation>
    <scope>NUCLEOTIDE SEQUENCE [LARGE SCALE GENOMIC DNA]</scope>
    <source>
        <strain evidence="14 15">NBRC 13850</strain>
    </source>
</reference>
<dbReference type="PROSITE" id="PS00154">
    <property type="entry name" value="ATPASE_E1_E2"/>
    <property type="match status" value="1"/>
</dbReference>
<feature type="transmembrane region" description="Helical" evidence="12">
    <location>
        <begin position="110"/>
        <end position="128"/>
    </location>
</feature>
<keyword evidence="7" id="KW-1278">Translocase</keyword>
<dbReference type="PROSITE" id="PS01229">
    <property type="entry name" value="COF_2"/>
    <property type="match status" value="1"/>
</dbReference>
<dbReference type="InterPro" id="IPR059000">
    <property type="entry name" value="ATPase_P-type_domA"/>
</dbReference>
<dbReference type="InterPro" id="IPR036412">
    <property type="entry name" value="HAD-like_sf"/>
</dbReference>
<sequence>MGSTTETSTPQDSGQIELSIGGMTCASCAMRIEKRLNKLDGVTATVNYATEKAKVSYAGEIAPADLIAQVEAAGYTAELPAPPVTAGGAGDAAPEADPEGGRVRALRDRLLISAVLTVPVIAMAMVPAFQFTNWQWLSLALAWPVVAYGAWPFHKAAWTNLRHGTSTMDTLVSMGTLAALAWSVYALFWGSAGEPGMTHAFSFAIERSDGAGNIYLEAAAGVTTFILAGRYFEARAKRRSGAALKALLELGARDVAVLRDGREERVPVEQLAVGDLFVVRPGEKIATDGVIEQGTSAVDASMLTGESVPVEVAPGDTVTGATVNAGGRLVIRATRIGADTQLAQMARLVEDAQNGKARVQRLADKVSGIFVPIVIALAAATLGFWWGTGQGIAGAFTAAVAVLIIACPCALGLATPTALMVGTGRGAQLGILIKGPEVLESTRRVDTVVLDKTGTVTTGRMTLLDVHLAADETETEVLRLAGALENASEHPIAQAVAKGATERVGDLPDPEDFANVEGLGVQGIVEGHAVLVGRTRLLTEWALDLPAELERAMADAEALGRTAVAVAWDGKARAVLVVADAIKPTSAEAIRRFRDLGLTPILLTGDNTTVAHTVAAQVGIDPEHVFAEVMPKDKVDVVTRLQEEGRIVAMVGDGVNDAAALAKADLGLAMGTGTDVAIEASDLTLVRGDLRAAADAIRLARKTLGTIKSNLFWAFAYNVAALPLAASGLLNPMLAGAAMAFSSVFVISNSLRLRGFKALADNTHPTP</sequence>
<feature type="transmembrane region" description="Helical" evidence="12">
    <location>
        <begin position="171"/>
        <end position="192"/>
    </location>
</feature>
<dbReference type="PRINTS" id="PR00120">
    <property type="entry name" value="HATPASE"/>
</dbReference>